<evidence type="ECO:0000313" key="2">
    <source>
        <dbReference type="EMBL" id="ETS78658.1"/>
    </source>
</evidence>
<dbReference type="GeneID" id="19273524"/>
<dbReference type="eggNOG" id="ENOG502SJ2E">
    <property type="taxonomic scope" value="Eukaryota"/>
</dbReference>
<dbReference type="PROSITE" id="PS51186">
    <property type="entry name" value="GNAT"/>
    <property type="match status" value="1"/>
</dbReference>
<dbReference type="InterPro" id="IPR000182">
    <property type="entry name" value="GNAT_dom"/>
</dbReference>
<reference evidence="3" key="1">
    <citation type="journal article" date="2015" name="BMC Genomics">
        <title>Genomic and transcriptomic analysis of the endophytic fungus Pestalotiopsis fici reveals its lifestyle and high potential for synthesis of natural products.</title>
        <authorList>
            <person name="Wang X."/>
            <person name="Zhang X."/>
            <person name="Liu L."/>
            <person name="Xiang M."/>
            <person name="Wang W."/>
            <person name="Sun X."/>
            <person name="Che Y."/>
            <person name="Guo L."/>
            <person name="Liu G."/>
            <person name="Guo L."/>
            <person name="Wang C."/>
            <person name="Yin W.B."/>
            <person name="Stadler M."/>
            <person name="Zhang X."/>
            <person name="Liu X."/>
        </authorList>
    </citation>
    <scope>NUCLEOTIDE SEQUENCE [LARGE SCALE GENOMIC DNA]</scope>
    <source>
        <strain evidence="3">W106-1 / CGMCC3.15140</strain>
    </source>
</reference>
<organism evidence="2 3">
    <name type="scientific">Pestalotiopsis fici (strain W106-1 / CGMCC3.15140)</name>
    <dbReference type="NCBI Taxonomy" id="1229662"/>
    <lineage>
        <taxon>Eukaryota</taxon>
        <taxon>Fungi</taxon>
        <taxon>Dikarya</taxon>
        <taxon>Ascomycota</taxon>
        <taxon>Pezizomycotina</taxon>
        <taxon>Sordariomycetes</taxon>
        <taxon>Xylariomycetidae</taxon>
        <taxon>Amphisphaeriales</taxon>
        <taxon>Sporocadaceae</taxon>
        <taxon>Pestalotiopsis</taxon>
    </lineage>
</organism>
<dbReference type="InterPro" id="IPR052523">
    <property type="entry name" value="Trichothecene_AcTrans"/>
</dbReference>
<dbReference type="OrthoDB" id="2115692at2759"/>
<gene>
    <name evidence="2" type="ORF">PFICI_08511</name>
</gene>
<name>W3WXS2_PESFW</name>
<dbReference type="InterPro" id="IPR016181">
    <property type="entry name" value="Acyl_CoA_acyltransferase"/>
</dbReference>
<dbReference type="AlphaFoldDB" id="W3WXS2"/>
<dbReference type="GO" id="GO:0016747">
    <property type="term" value="F:acyltransferase activity, transferring groups other than amino-acyl groups"/>
    <property type="evidence" value="ECO:0007669"/>
    <property type="project" value="InterPro"/>
</dbReference>
<protein>
    <recommendedName>
        <fullName evidence="1">N-acetyltransferase domain-containing protein</fullName>
    </recommendedName>
</protein>
<dbReference type="Proteomes" id="UP000030651">
    <property type="component" value="Unassembled WGS sequence"/>
</dbReference>
<dbReference type="EMBL" id="KI912114">
    <property type="protein sequence ID" value="ETS78658.1"/>
    <property type="molecule type" value="Genomic_DNA"/>
</dbReference>
<evidence type="ECO:0000313" key="3">
    <source>
        <dbReference type="Proteomes" id="UP000030651"/>
    </source>
</evidence>
<dbReference type="PANTHER" id="PTHR42791">
    <property type="entry name" value="GNAT FAMILY ACETYLTRANSFERASE"/>
    <property type="match status" value="1"/>
</dbReference>
<dbReference type="Pfam" id="PF00583">
    <property type="entry name" value="Acetyltransf_1"/>
    <property type="match status" value="1"/>
</dbReference>
<keyword evidence="3" id="KW-1185">Reference proteome</keyword>
<dbReference type="Gene3D" id="3.40.630.30">
    <property type="match status" value="1"/>
</dbReference>
<accession>W3WXS2</accession>
<sequence>MPFAVLPMLVPDITPVYDVYFEAFKNAQIMEFLFPGGVDRQAHKHGTTLWLHHDQNGYTIKCVDSETGTVVGMAQWEVFWRPDKNSLWKKPKGAEWLKGDKRKKAETVLVPNWAMRDKLFGGRRHVYCVTMATHPKYQHKGIGRLLLQWGIDLAEQLALPIYLESSDVALSLFEKAGFERLTDEKLVYKASETGQKADKEVPVLVKLPSKANGLSFREWAKKGYPESY</sequence>
<dbReference type="SUPFAM" id="SSF55729">
    <property type="entry name" value="Acyl-CoA N-acyltransferases (Nat)"/>
    <property type="match status" value="1"/>
</dbReference>
<dbReference type="KEGG" id="pfy:PFICI_08511"/>
<proteinExistence type="predicted"/>
<dbReference type="PANTHER" id="PTHR42791:SF17">
    <property type="entry name" value="ACETYLTRANSFERASE, GNAT FAMILY FAMILY (AFU_ORTHOLOGUE AFUA_8G05690)"/>
    <property type="match status" value="1"/>
</dbReference>
<dbReference type="OMA" id="RRYIYCH"/>
<dbReference type="RefSeq" id="XP_007835283.1">
    <property type="nucleotide sequence ID" value="XM_007837092.1"/>
</dbReference>
<dbReference type="HOGENOM" id="CLU_060131_0_0_1"/>
<feature type="domain" description="N-acetyltransferase" evidence="1">
    <location>
        <begin position="3"/>
        <end position="208"/>
    </location>
</feature>
<evidence type="ECO:0000259" key="1">
    <source>
        <dbReference type="PROSITE" id="PS51186"/>
    </source>
</evidence>
<dbReference type="CDD" id="cd04301">
    <property type="entry name" value="NAT_SF"/>
    <property type="match status" value="1"/>
</dbReference>
<dbReference type="InParanoid" id="W3WXS2"/>